<gene>
    <name evidence="4" type="ORF">ACJDU8_07005</name>
</gene>
<evidence type="ECO:0000313" key="5">
    <source>
        <dbReference type="Proteomes" id="UP001623660"/>
    </source>
</evidence>
<keyword evidence="2" id="KW-0812">Transmembrane</keyword>
<sequence length="196" mass="21631">MKKKIIIQIICAAIIFVIGYLLGNNSANNPANTKVANGTLTTAQTTNDSKEKLYKLGEEGQSGIWSIKVLDVLETDITQSGDASNNKSTQQKFIVVHLQMINEGTDVADYTTNDLSLKDTKDKTEYEMNDEGGKTANQAKGIYANDKNFFGEYDKVSPNIPKETYIVFKVPKSLNISNLILLYQGDTSKNVGYCLK</sequence>
<comment type="caution">
    <text evidence="4">The sequence shown here is derived from an EMBL/GenBank/DDBJ whole genome shotgun (WGS) entry which is preliminary data.</text>
</comment>
<feature type="transmembrane region" description="Helical" evidence="2">
    <location>
        <begin position="5"/>
        <end position="23"/>
    </location>
</feature>
<evidence type="ECO:0000256" key="1">
    <source>
        <dbReference type="ARBA" id="ARBA00022729"/>
    </source>
</evidence>
<protein>
    <submittedName>
        <fullName evidence="4">DUF4352 domain-containing protein</fullName>
    </submittedName>
</protein>
<evidence type="ECO:0000259" key="3">
    <source>
        <dbReference type="Pfam" id="PF11611"/>
    </source>
</evidence>
<name>A0ABW8SHF2_9CLOT</name>
<dbReference type="InterPro" id="IPR029051">
    <property type="entry name" value="DUF4352"/>
</dbReference>
<dbReference type="EMBL" id="JBJHZX010000008">
    <property type="protein sequence ID" value="MFL0195314.1"/>
    <property type="molecule type" value="Genomic_DNA"/>
</dbReference>
<reference evidence="4 5" key="1">
    <citation type="submission" date="2024-11" db="EMBL/GenBank/DDBJ databases">
        <authorList>
            <person name="Heng Y.C."/>
            <person name="Lim A.C.H."/>
            <person name="Lee J.K.Y."/>
            <person name="Kittelmann S."/>
        </authorList>
    </citation>
    <scope>NUCLEOTIDE SEQUENCE [LARGE SCALE GENOMIC DNA]</scope>
    <source>
        <strain evidence="4 5">WILCCON 0269</strain>
    </source>
</reference>
<keyword evidence="5" id="KW-1185">Reference proteome</keyword>
<accession>A0ABW8SHF2</accession>
<dbReference type="Gene3D" id="2.60.40.1240">
    <property type="match status" value="1"/>
</dbReference>
<keyword evidence="2" id="KW-0472">Membrane</keyword>
<organism evidence="4 5">
    <name type="scientific">Candidatus Clostridium eludens</name>
    <dbReference type="NCBI Taxonomy" id="3381663"/>
    <lineage>
        <taxon>Bacteria</taxon>
        <taxon>Bacillati</taxon>
        <taxon>Bacillota</taxon>
        <taxon>Clostridia</taxon>
        <taxon>Eubacteriales</taxon>
        <taxon>Clostridiaceae</taxon>
        <taxon>Clostridium</taxon>
    </lineage>
</organism>
<evidence type="ECO:0000313" key="4">
    <source>
        <dbReference type="EMBL" id="MFL0195314.1"/>
    </source>
</evidence>
<evidence type="ECO:0000256" key="2">
    <source>
        <dbReference type="SAM" id="Phobius"/>
    </source>
</evidence>
<dbReference type="InterPro" id="IPR029050">
    <property type="entry name" value="Immunoprotect_excell_Ig-like"/>
</dbReference>
<keyword evidence="2" id="KW-1133">Transmembrane helix</keyword>
<dbReference type="Pfam" id="PF11611">
    <property type="entry name" value="DUF4352"/>
    <property type="match status" value="1"/>
</dbReference>
<dbReference type="Proteomes" id="UP001623660">
    <property type="component" value="Unassembled WGS sequence"/>
</dbReference>
<keyword evidence="1" id="KW-0732">Signal</keyword>
<feature type="domain" description="DUF4352" evidence="3">
    <location>
        <begin position="54"/>
        <end position="173"/>
    </location>
</feature>
<dbReference type="RefSeq" id="WP_406791435.1">
    <property type="nucleotide sequence ID" value="NZ_JBJHZX010000008.1"/>
</dbReference>
<proteinExistence type="predicted"/>